<dbReference type="Pfam" id="PF02518">
    <property type="entry name" value="HATPase_c"/>
    <property type="match status" value="1"/>
</dbReference>
<dbReference type="Pfam" id="PF13426">
    <property type="entry name" value="PAS_9"/>
    <property type="match status" value="2"/>
</dbReference>
<dbReference type="InterPro" id="IPR052162">
    <property type="entry name" value="Sensor_kinase/Photoreceptor"/>
</dbReference>
<dbReference type="EC" id="2.7.13.3" evidence="2"/>
<dbReference type="InterPro" id="IPR000014">
    <property type="entry name" value="PAS"/>
</dbReference>
<dbReference type="CDD" id="cd00082">
    <property type="entry name" value="HisKA"/>
    <property type="match status" value="1"/>
</dbReference>
<dbReference type="InterPro" id="IPR013656">
    <property type="entry name" value="PAS_4"/>
</dbReference>
<dbReference type="InterPro" id="IPR035965">
    <property type="entry name" value="PAS-like_dom_sf"/>
</dbReference>
<dbReference type="NCBIfam" id="TIGR00229">
    <property type="entry name" value="sensory_box"/>
    <property type="match status" value="4"/>
</dbReference>
<keyword evidence="4" id="KW-0808">Transferase</keyword>
<dbReference type="SMART" id="SM00091">
    <property type="entry name" value="PAS"/>
    <property type="match status" value="4"/>
</dbReference>
<evidence type="ECO:0000259" key="7">
    <source>
        <dbReference type="PROSITE" id="PS50112"/>
    </source>
</evidence>
<dbReference type="Gene3D" id="3.30.565.10">
    <property type="entry name" value="Histidine kinase-like ATPase, C-terminal domain"/>
    <property type="match status" value="1"/>
</dbReference>
<comment type="caution">
    <text evidence="9">The sequence shown here is derived from an EMBL/GenBank/DDBJ whole genome shotgun (WGS) entry which is preliminary data.</text>
</comment>
<dbReference type="SUPFAM" id="SSF55785">
    <property type="entry name" value="PYP-like sensor domain (PAS domain)"/>
    <property type="match status" value="4"/>
</dbReference>
<keyword evidence="5" id="KW-0418">Kinase</keyword>
<keyword evidence="3" id="KW-0597">Phosphoprotein</keyword>
<reference evidence="10" key="1">
    <citation type="journal article" date="2019" name="Int. J. Syst. Evol. Microbiol.">
        <title>The Global Catalogue of Microorganisms (GCM) 10K type strain sequencing project: providing services to taxonomists for standard genome sequencing and annotation.</title>
        <authorList>
            <consortium name="The Broad Institute Genomics Platform"/>
            <consortium name="The Broad Institute Genome Sequencing Center for Infectious Disease"/>
            <person name="Wu L."/>
            <person name="Ma J."/>
        </authorList>
    </citation>
    <scope>NUCLEOTIDE SEQUENCE [LARGE SCALE GENOMIC DNA]</scope>
    <source>
        <strain evidence="10">JCM 17225</strain>
    </source>
</reference>
<dbReference type="InterPro" id="IPR005467">
    <property type="entry name" value="His_kinase_dom"/>
</dbReference>
<dbReference type="InterPro" id="IPR004358">
    <property type="entry name" value="Sig_transdc_His_kin-like_C"/>
</dbReference>
<dbReference type="InterPro" id="IPR003594">
    <property type="entry name" value="HATPase_dom"/>
</dbReference>
<comment type="catalytic activity">
    <reaction evidence="1">
        <text>ATP + protein L-histidine = ADP + protein N-phospho-L-histidine.</text>
        <dbReference type="EC" id="2.7.13.3"/>
    </reaction>
</comment>
<protein>
    <recommendedName>
        <fullName evidence="2">histidine kinase</fullName>
        <ecNumber evidence="2">2.7.13.3</ecNumber>
    </recommendedName>
</protein>
<keyword evidence="10" id="KW-1185">Reference proteome</keyword>
<gene>
    <name evidence="9" type="ORF">GCM10022409_02940</name>
</gene>
<evidence type="ECO:0000256" key="1">
    <source>
        <dbReference type="ARBA" id="ARBA00000085"/>
    </source>
</evidence>
<feature type="domain" description="PAS" evidence="7">
    <location>
        <begin position="389"/>
        <end position="460"/>
    </location>
</feature>
<sequence length="748" mass="82056">MGHPNDAQVLEELMSFSSEVFCALDPNGLVVRVSPACLAALGFEPAGLLGRPFADLLHAADRAEVAAQLHQAASDGPQLCVHCRCLTRTGPLLHMVWLVNRAPASGLLFCFGKPAPPQKPNVQPRLRNRTVRSTARAQAADLEAAARGRDESEQRFRLLFENNLSMSAFQDAEGLTLEINSAFLLFLQQAKQAVVHRQLTDFLAPSFRTLFTEKFKEAIGGHTVRYNAAAINADGQEITLSVTKTPLIMNGKIIGIHVAALDTTAFTAAQEELAHLAEQHLTILESITGGVLSFDTQWNLIYINREAERLFGIAREAQLGKNIWQIFPEVARGQYQGQSEEAFLTGCVTQFETFMPRLRRWLDVKMFPSPNGLLVYILDVTEQLEGAKQLRQLALVAEGTDNGVVIADAEGRTEWVNAGFTRHTGFTLADMVGRKCGHVLQGPETDPAAVHLFREGLQQRAPFSVTILNYTKTGEKLWLVIDVTPIHNQAGELTQFIAIQHNISFRKETEARQAQMTQDLYQHNRDLQQFTYIISHNLRAPLANGLGLATMLTKLGKNTAGFDLTLGYLRESMAQADAVIKDLNRVLSVRDKQEAPEPVDLAEVCEQALASLKGSLAQCGAQVRVDIAAGLAVGGTRAYLYSIFDNLLSNAIKYRSAQRPLEVTIRAAADNGSDATISIADNGSGFDTQKAGADVFQLYKRFHSSQPGRGIGLFLAKTHVEAMHGHIDVTSTVDVGTTFLFTLPRFCQ</sequence>
<dbReference type="Pfam" id="PF08448">
    <property type="entry name" value="PAS_4"/>
    <property type="match status" value="1"/>
</dbReference>
<feature type="domain" description="PAC" evidence="8">
    <location>
        <begin position="461"/>
        <end position="515"/>
    </location>
</feature>
<dbReference type="InterPro" id="IPR001610">
    <property type="entry name" value="PAC"/>
</dbReference>
<proteinExistence type="predicted"/>
<dbReference type="SUPFAM" id="SSF47384">
    <property type="entry name" value="Homodimeric domain of signal transducing histidine kinase"/>
    <property type="match status" value="1"/>
</dbReference>
<feature type="domain" description="PAS" evidence="7">
    <location>
        <begin position="276"/>
        <end position="322"/>
    </location>
</feature>
<dbReference type="CDD" id="cd00130">
    <property type="entry name" value="PAS"/>
    <property type="match status" value="4"/>
</dbReference>
<feature type="domain" description="PAS" evidence="7">
    <location>
        <begin position="6"/>
        <end position="76"/>
    </location>
</feature>
<dbReference type="SMART" id="SM00387">
    <property type="entry name" value="HATPase_c"/>
    <property type="match status" value="1"/>
</dbReference>
<evidence type="ECO:0000256" key="2">
    <source>
        <dbReference type="ARBA" id="ARBA00012438"/>
    </source>
</evidence>
<dbReference type="InterPro" id="IPR013767">
    <property type="entry name" value="PAS_fold"/>
</dbReference>
<dbReference type="PRINTS" id="PR00344">
    <property type="entry name" value="BCTRLSENSOR"/>
</dbReference>
<evidence type="ECO:0000259" key="8">
    <source>
        <dbReference type="PROSITE" id="PS50113"/>
    </source>
</evidence>
<feature type="domain" description="Histidine kinase" evidence="6">
    <location>
        <begin position="533"/>
        <end position="747"/>
    </location>
</feature>
<dbReference type="PROSITE" id="PS50109">
    <property type="entry name" value="HIS_KIN"/>
    <property type="match status" value="1"/>
</dbReference>
<dbReference type="EMBL" id="BAABDK010000001">
    <property type="protein sequence ID" value="GAA4022593.1"/>
    <property type="molecule type" value="Genomic_DNA"/>
</dbReference>
<dbReference type="SMART" id="SM00086">
    <property type="entry name" value="PAC"/>
    <property type="match status" value="1"/>
</dbReference>
<evidence type="ECO:0000256" key="3">
    <source>
        <dbReference type="ARBA" id="ARBA00022553"/>
    </source>
</evidence>
<dbReference type="InterPro" id="IPR003661">
    <property type="entry name" value="HisK_dim/P_dom"/>
</dbReference>
<dbReference type="InterPro" id="IPR036890">
    <property type="entry name" value="HATPase_C_sf"/>
</dbReference>
<dbReference type="SUPFAM" id="SSF55874">
    <property type="entry name" value="ATPase domain of HSP90 chaperone/DNA topoisomerase II/histidine kinase"/>
    <property type="match status" value="1"/>
</dbReference>
<dbReference type="Proteomes" id="UP001501469">
    <property type="component" value="Unassembled WGS sequence"/>
</dbReference>
<dbReference type="InterPro" id="IPR000700">
    <property type="entry name" value="PAS-assoc_C"/>
</dbReference>
<dbReference type="InterPro" id="IPR036097">
    <property type="entry name" value="HisK_dim/P_sf"/>
</dbReference>
<dbReference type="Pfam" id="PF00989">
    <property type="entry name" value="PAS"/>
    <property type="match status" value="1"/>
</dbReference>
<dbReference type="PANTHER" id="PTHR43304">
    <property type="entry name" value="PHYTOCHROME-LIKE PROTEIN CPH1"/>
    <property type="match status" value="1"/>
</dbReference>
<dbReference type="Gene3D" id="1.10.287.130">
    <property type="match status" value="1"/>
</dbReference>
<evidence type="ECO:0000313" key="9">
    <source>
        <dbReference type="EMBL" id="GAA4022593.1"/>
    </source>
</evidence>
<name>A0ABP7T8F6_9BACT</name>
<evidence type="ECO:0000259" key="6">
    <source>
        <dbReference type="PROSITE" id="PS50109"/>
    </source>
</evidence>
<evidence type="ECO:0000313" key="10">
    <source>
        <dbReference type="Proteomes" id="UP001501469"/>
    </source>
</evidence>
<dbReference type="PANTHER" id="PTHR43304:SF1">
    <property type="entry name" value="PAC DOMAIN-CONTAINING PROTEIN"/>
    <property type="match status" value="1"/>
</dbReference>
<dbReference type="PROSITE" id="PS50113">
    <property type="entry name" value="PAC"/>
    <property type="match status" value="1"/>
</dbReference>
<evidence type="ECO:0000256" key="5">
    <source>
        <dbReference type="ARBA" id="ARBA00022777"/>
    </source>
</evidence>
<accession>A0ABP7T8F6</accession>
<organism evidence="9 10">
    <name type="scientific">Hymenobacter glaciei</name>
    <dbReference type="NCBI Taxonomy" id="877209"/>
    <lineage>
        <taxon>Bacteria</taxon>
        <taxon>Pseudomonadati</taxon>
        <taxon>Bacteroidota</taxon>
        <taxon>Cytophagia</taxon>
        <taxon>Cytophagales</taxon>
        <taxon>Hymenobacteraceae</taxon>
        <taxon>Hymenobacter</taxon>
    </lineage>
</organism>
<dbReference type="Gene3D" id="3.30.450.20">
    <property type="entry name" value="PAS domain"/>
    <property type="match status" value="4"/>
</dbReference>
<evidence type="ECO:0000256" key="4">
    <source>
        <dbReference type="ARBA" id="ARBA00022679"/>
    </source>
</evidence>
<dbReference type="PROSITE" id="PS50112">
    <property type="entry name" value="PAS"/>
    <property type="match status" value="3"/>
</dbReference>
<dbReference type="RefSeq" id="WP_345049419.1">
    <property type="nucleotide sequence ID" value="NZ_BAABDK010000001.1"/>
</dbReference>